<feature type="region of interest" description="Disordered" evidence="1">
    <location>
        <begin position="114"/>
        <end position="134"/>
    </location>
</feature>
<evidence type="ECO:0008006" key="5">
    <source>
        <dbReference type="Google" id="ProtNLM"/>
    </source>
</evidence>
<gene>
    <name evidence="3" type="ORF">GCM10023225_14600</name>
</gene>
<dbReference type="EMBL" id="BAABIL010000190">
    <property type="protein sequence ID" value="GAA4974463.1"/>
    <property type="molecule type" value="Genomic_DNA"/>
</dbReference>
<dbReference type="Gene3D" id="2.40.50.100">
    <property type="match status" value="1"/>
</dbReference>
<dbReference type="Gene3D" id="2.40.420.20">
    <property type="match status" value="1"/>
</dbReference>
<comment type="caution">
    <text evidence="3">The sequence shown here is derived from an EMBL/GenBank/DDBJ whole genome shotgun (WGS) entry which is preliminary data.</text>
</comment>
<evidence type="ECO:0000313" key="3">
    <source>
        <dbReference type="EMBL" id="GAA4974463.1"/>
    </source>
</evidence>
<name>A0ABP9HNK8_9ACTN</name>
<evidence type="ECO:0000313" key="4">
    <source>
        <dbReference type="Proteomes" id="UP001501195"/>
    </source>
</evidence>
<keyword evidence="2" id="KW-1133">Transmembrane helix</keyword>
<dbReference type="Proteomes" id="UP001501195">
    <property type="component" value="Unassembled WGS sequence"/>
</dbReference>
<sequence length="350" mass="34689">MGPVRTVVLPVLRLLVWVVIAVCLVYIAFLRGGPDASGDPAVPSATITAPETTVARADVVNTVTLTGSITEDPATTVKSTAAGTVGRLRVAAGDPVDEGDPLFTVVVPVAETPSAPAPADPTAPLVPAPAPTPRTKTVTVTATVPGTVATLDVLPQQSVDIGTAVATISPGVLRASAPLTQADQFRLLAPPTVAKVTVPGGPGGFDCTELRTGRPPASAGGGDAATGGFTDPYADPSTTQTGANLTCRVPDGIQVFAGATATIEVTAGEARGVLVAPVTAVKGTVGTGSVWVLDDAAGPEGTETPVELGLTDGENVEIRAGVAEGARILQFVPNSDAVGDPGMVMGGFGG</sequence>
<organism evidence="3 4">
    <name type="scientific">Kineococcus glutinatus</name>
    <dbReference type="NCBI Taxonomy" id="1070872"/>
    <lineage>
        <taxon>Bacteria</taxon>
        <taxon>Bacillati</taxon>
        <taxon>Actinomycetota</taxon>
        <taxon>Actinomycetes</taxon>
        <taxon>Kineosporiales</taxon>
        <taxon>Kineosporiaceae</taxon>
        <taxon>Kineococcus</taxon>
    </lineage>
</organism>
<keyword evidence="4" id="KW-1185">Reference proteome</keyword>
<evidence type="ECO:0000256" key="1">
    <source>
        <dbReference type="SAM" id="MobiDB-lite"/>
    </source>
</evidence>
<feature type="compositionally biased region" description="Pro residues" evidence="1">
    <location>
        <begin position="115"/>
        <end position="132"/>
    </location>
</feature>
<proteinExistence type="predicted"/>
<dbReference type="PANTHER" id="PTHR30469:SF33">
    <property type="entry name" value="SLR1207 PROTEIN"/>
    <property type="match status" value="1"/>
</dbReference>
<accession>A0ABP9HNK8</accession>
<reference evidence="4" key="1">
    <citation type="journal article" date="2019" name="Int. J. Syst. Evol. Microbiol.">
        <title>The Global Catalogue of Microorganisms (GCM) 10K type strain sequencing project: providing services to taxonomists for standard genome sequencing and annotation.</title>
        <authorList>
            <consortium name="The Broad Institute Genomics Platform"/>
            <consortium name="The Broad Institute Genome Sequencing Center for Infectious Disease"/>
            <person name="Wu L."/>
            <person name="Ma J."/>
        </authorList>
    </citation>
    <scope>NUCLEOTIDE SEQUENCE [LARGE SCALE GENOMIC DNA]</scope>
    <source>
        <strain evidence="4">JCM 18126</strain>
    </source>
</reference>
<evidence type="ECO:0000256" key="2">
    <source>
        <dbReference type="SAM" id="Phobius"/>
    </source>
</evidence>
<keyword evidence="2" id="KW-0812">Transmembrane</keyword>
<feature type="transmembrane region" description="Helical" evidence="2">
    <location>
        <begin position="7"/>
        <end position="29"/>
    </location>
</feature>
<keyword evidence="2" id="KW-0472">Membrane</keyword>
<dbReference type="PANTHER" id="PTHR30469">
    <property type="entry name" value="MULTIDRUG RESISTANCE PROTEIN MDTA"/>
    <property type="match status" value="1"/>
</dbReference>
<dbReference type="RefSeq" id="WP_345711774.1">
    <property type="nucleotide sequence ID" value="NZ_BAABIL010000190.1"/>
</dbReference>
<protein>
    <recommendedName>
        <fullName evidence="5">Multidrug efflux pump subunit AcrA (Membrane-fusion protein)</fullName>
    </recommendedName>
</protein>